<organism evidence="1 2">
    <name type="scientific">Neonectria punicea</name>
    <dbReference type="NCBI Taxonomy" id="979145"/>
    <lineage>
        <taxon>Eukaryota</taxon>
        <taxon>Fungi</taxon>
        <taxon>Dikarya</taxon>
        <taxon>Ascomycota</taxon>
        <taxon>Pezizomycotina</taxon>
        <taxon>Sordariomycetes</taxon>
        <taxon>Hypocreomycetidae</taxon>
        <taxon>Hypocreales</taxon>
        <taxon>Nectriaceae</taxon>
        <taxon>Neonectria</taxon>
    </lineage>
</organism>
<comment type="caution">
    <text evidence="1">The sequence shown here is derived from an EMBL/GenBank/DDBJ whole genome shotgun (WGS) entry which is preliminary data.</text>
</comment>
<dbReference type="Proteomes" id="UP001498476">
    <property type="component" value="Unassembled WGS sequence"/>
</dbReference>
<evidence type="ECO:0000313" key="1">
    <source>
        <dbReference type="EMBL" id="KAK7413101.1"/>
    </source>
</evidence>
<keyword evidence="2" id="KW-1185">Reference proteome</keyword>
<evidence type="ECO:0000313" key="2">
    <source>
        <dbReference type="Proteomes" id="UP001498476"/>
    </source>
</evidence>
<reference evidence="1 2" key="1">
    <citation type="journal article" date="2025" name="Microbiol. Resour. Announc.">
        <title>Draft genome sequences for Neonectria magnoliae and Neonectria punicea, canker pathogens of Liriodendron tulipifera and Acer saccharum in West Virginia.</title>
        <authorList>
            <person name="Petronek H.M."/>
            <person name="Kasson M.T."/>
            <person name="Metheny A.M."/>
            <person name="Stauder C.M."/>
            <person name="Lovett B."/>
            <person name="Lynch S.C."/>
            <person name="Garnas J.R."/>
            <person name="Kasson L.R."/>
            <person name="Stajich J.E."/>
        </authorList>
    </citation>
    <scope>NUCLEOTIDE SEQUENCE [LARGE SCALE GENOMIC DNA]</scope>
    <source>
        <strain evidence="1 2">NRRL 64653</strain>
    </source>
</reference>
<sequence length="124" mass="13976">MAARVNLFTYLEADSNRQPWTLKFCSDLEAKLIIALSKRLRGASMEFIDPNNLPRGGLAAQAKGILSDAIAWEAIFKVENGRDENLFQWRVGFILNDMATVEDAKKYITAKRISEAQSQELWGP</sequence>
<accession>A0ABR1GXF0</accession>
<protein>
    <submittedName>
        <fullName evidence="1">Uncharacterized protein</fullName>
    </submittedName>
</protein>
<name>A0ABR1GXF0_9HYPO</name>
<gene>
    <name evidence="1" type="ORF">QQX98_008049</name>
</gene>
<dbReference type="EMBL" id="JAZAVJ010000140">
    <property type="protein sequence ID" value="KAK7413101.1"/>
    <property type="molecule type" value="Genomic_DNA"/>
</dbReference>
<proteinExistence type="predicted"/>